<name>B9SCD3_RICCO</name>
<reference evidence="3" key="1">
    <citation type="journal article" date="2010" name="Nat. Biotechnol.">
        <title>Draft genome sequence of the oilseed species Ricinus communis.</title>
        <authorList>
            <person name="Chan A.P."/>
            <person name="Crabtree J."/>
            <person name="Zhao Q."/>
            <person name="Lorenzi H."/>
            <person name="Orvis J."/>
            <person name="Puiu D."/>
            <person name="Melake-Berhan A."/>
            <person name="Jones K.M."/>
            <person name="Redman J."/>
            <person name="Chen G."/>
            <person name="Cahoon E.B."/>
            <person name="Gedil M."/>
            <person name="Stanke M."/>
            <person name="Haas B.J."/>
            <person name="Wortman J.R."/>
            <person name="Fraser-Liggett C.M."/>
            <person name="Ravel J."/>
            <person name="Rabinowicz P.D."/>
        </authorList>
    </citation>
    <scope>NUCLEOTIDE SEQUENCE [LARGE SCALE GENOMIC DNA]</scope>
    <source>
        <strain evidence="3">cv. Hale</strain>
    </source>
</reference>
<proteinExistence type="predicted"/>
<accession>B9SCD3</accession>
<sequence>MGSRGVNEEGTMDEERDGKGVEEMAIKEGNFNKNRVSSRIIEDKKSKTANGRRYRCECQID</sequence>
<keyword evidence="3" id="KW-1185">Reference proteome</keyword>
<evidence type="ECO:0000256" key="1">
    <source>
        <dbReference type="SAM" id="MobiDB-lite"/>
    </source>
</evidence>
<dbReference type="AlphaFoldDB" id="B9SCD3"/>
<evidence type="ECO:0000313" key="3">
    <source>
        <dbReference type="Proteomes" id="UP000008311"/>
    </source>
</evidence>
<dbReference type="Proteomes" id="UP000008311">
    <property type="component" value="Unassembled WGS sequence"/>
</dbReference>
<dbReference type="EMBL" id="EQ973920">
    <property type="protein sequence ID" value="EEF38738.1"/>
    <property type="molecule type" value="Genomic_DNA"/>
</dbReference>
<gene>
    <name evidence="2" type="ORF">RCOM_0893120</name>
</gene>
<protein>
    <submittedName>
        <fullName evidence="2">Uncharacterized protein</fullName>
    </submittedName>
</protein>
<organism evidence="2 3">
    <name type="scientific">Ricinus communis</name>
    <name type="common">Castor bean</name>
    <dbReference type="NCBI Taxonomy" id="3988"/>
    <lineage>
        <taxon>Eukaryota</taxon>
        <taxon>Viridiplantae</taxon>
        <taxon>Streptophyta</taxon>
        <taxon>Embryophyta</taxon>
        <taxon>Tracheophyta</taxon>
        <taxon>Spermatophyta</taxon>
        <taxon>Magnoliopsida</taxon>
        <taxon>eudicotyledons</taxon>
        <taxon>Gunneridae</taxon>
        <taxon>Pentapetalae</taxon>
        <taxon>rosids</taxon>
        <taxon>fabids</taxon>
        <taxon>Malpighiales</taxon>
        <taxon>Euphorbiaceae</taxon>
        <taxon>Acalyphoideae</taxon>
        <taxon>Acalypheae</taxon>
        <taxon>Ricinus</taxon>
    </lineage>
</organism>
<evidence type="ECO:0000313" key="2">
    <source>
        <dbReference type="EMBL" id="EEF38738.1"/>
    </source>
</evidence>
<feature type="region of interest" description="Disordered" evidence="1">
    <location>
        <begin position="1"/>
        <end position="21"/>
    </location>
</feature>
<dbReference type="InParanoid" id="B9SCD3"/>